<dbReference type="SUPFAM" id="SSF48452">
    <property type="entry name" value="TPR-like"/>
    <property type="match status" value="1"/>
</dbReference>
<accession>A0A6P1M9V0</accession>
<gene>
    <name evidence="2" type="ORF">Ami3637_03025</name>
</gene>
<dbReference type="Pfam" id="PF03704">
    <property type="entry name" value="BTAD"/>
    <property type="match status" value="1"/>
</dbReference>
<name>A0A6P1M9V0_9FIRM</name>
<protein>
    <recommendedName>
        <fullName evidence="1">Bacterial transcriptional activator domain-containing protein</fullName>
    </recommendedName>
</protein>
<dbReference type="InterPro" id="IPR005158">
    <property type="entry name" value="BTAD"/>
</dbReference>
<keyword evidence="3" id="KW-1185">Reference proteome</keyword>
<evidence type="ECO:0000259" key="1">
    <source>
        <dbReference type="Pfam" id="PF03704"/>
    </source>
</evidence>
<dbReference type="RefSeq" id="WP_162361264.1">
    <property type="nucleotide sequence ID" value="NZ_CP047591.1"/>
</dbReference>
<feature type="domain" description="Bacterial transcriptional activator" evidence="1">
    <location>
        <begin position="2"/>
        <end position="84"/>
    </location>
</feature>
<evidence type="ECO:0000313" key="3">
    <source>
        <dbReference type="Proteomes" id="UP000463883"/>
    </source>
</evidence>
<dbReference type="Proteomes" id="UP000463883">
    <property type="component" value="Chromosome"/>
</dbReference>
<dbReference type="EMBL" id="CP047591">
    <property type="protein sequence ID" value="QHI71489.1"/>
    <property type="molecule type" value="Genomic_DNA"/>
</dbReference>
<evidence type="ECO:0000313" key="2">
    <source>
        <dbReference type="EMBL" id="QHI71489.1"/>
    </source>
</evidence>
<sequence length="232" mass="27024">MDLLNAIAEKSERYNKFEECIKILNELVSIEPYNEKIVQKLLNAYLNLEKRNEAINCYKKFEAALRSDLNISPSNELKLLYNKLMEKPMAVMSGSQDKGGFKKQKLEIEVQCIENIDYFCVSDIIRKIILKGDRKYIFGLNKCYLDDLNFIQLEVGLGYEKLYTDKCTLHTSLPNVRIVDAFVKFIIYMNEIYILNISISDTDKMDSISFNVLNYLKQLKITDLYIKDNAAM</sequence>
<dbReference type="KEGG" id="amic:Ami3637_03025"/>
<proteinExistence type="predicted"/>
<dbReference type="Gene3D" id="1.25.40.10">
    <property type="entry name" value="Tetratricopeptide repeat domain"/>
    <property type="match status" value="1"/>
</dbReference>
<dbReference type="InterPro" id="IPR011990">
    <property type="entry name" value="TPR-like_helical_dom_sf"/>
</dbReference>
<reference evidence="2 3" key="1">
    <citation type="submission" date="2020-01" db="EMBL/GenBank/DDBJ databases">
        <title>Genomic analysis of Aminipila sp. CBA3637.</title>
        <authorList>
            <person name="Kim Y.B."/>
            <person name="Roh S.W."/>
        </authorList>
    </citation>
    <scope>NUCLEOTIDE SEQUENCE [LARGE SCALE GENOMIC DNA]</scope>
    <source>
        <strain evidence="2 3">CBA3637</strain>
    </source>
</reference>
<dbReference type="PANTHER" id="PTHR35807:SF2">
    <property type="entry name" value="TRANSCRIPTIONAL ACTIVATOR DOMAIN"/>
    <property type="match status" value="1"/>
</dbReference>
<organism evidence="2 3">
    <name type="scientific">Aminipila terrae</name>
    <dbReference type="NCBI Taxonomy" id="2697030"/>
    <lineage>
        <taxon>Bacteria</taxon>
        <taxon>Bacillati</taxon>
        <taxon>Bacillota</taxon>
        <taxon>Clostridia</taxon>
        <taxon>Peptostreptococcales</taxon>
        <taxon>Anaerovoracaceae</taxon>
        <taxon>Aminipila</taxon>
    </lineage>
</organism>
<dbReference type="PANTHER" id="PTHR35807">
    <property type="entry name" value="TRANSCRIPTIONAL REGULATOR REDD-RELATED"/>
    <property type="match status" value="1"/>
</dbReference>
<dbReference type="InterPro" id="IPR051677">
    <property type="entry name" value="AfsR-DnrI-RedD_regulator"/>
</dbReference>
<dbReference type="AlphaFoldDB" id="A0A6P1M9V0"/>